<evidence type="ECO:0000313" key="8">
    <source>
        <dbReference type="Proteomes" id="UP000006238"/>
    </source>
</evidence>
<feature type="transmembrane region" description="Helical" evidence="6">
    <location>
        <begin position="164"/>
        <end position="182"/>
    </location>
</feature>
<keyword evidence="4 6" id="KW-1133">Transmembrane helix</keyword>
<protein>
    <submittedName>
        <fullName evidence="7">Cell cycle protein, FtsW/RodA/SpoVE family</fullName>
    </submittedName>
</protein>
<evidence type="ECO:0000256" key="5">
    <source>
        <dbReference type="ARBA" id="ARBA00023136"/>
    </source>
</evidence>
<evidence type="ECO:0000256" key="1">
    <source>
        <dbReference type="ARBA" id="ARBA00004141"/>
    </source>
</evidence>
<dbReference type="PANTHER" id="PTHR30474">
    <property type="entry name" value="CELL CYCLE PROTEIN"/>
    <property type="match status" value="1"/>
</dbReference>
<dbReference type="GO" id="GO:0015648">
    <property type="term" value="F:lipid-linked peptidoglycan transporter activity"/>
    <property type="evidence" value="ECO:0007669"/>
    <property type="project" value="TreeGrafter"/>
</dbReference>
<dbReference type="RefSeq" id="WP_005603060.1">
    <property type="nucleotide sequence ID" value="NZ_GG663524.1"/>
</dbReference>
<keyword evidence="3" id="KW-0133">Cell shape</keyword>
<dbReference type="AlphaFoldDB" id="D4S038"/>
<keyword evidence="2 6" id="KW-0812">Transmembrane</keyword>
<evidence type="ECO:0000256" key="6">
    <source>
        <dbReference type="SAM" id="Phobius"/>
    </source>
</evidence>
<dbReference type="GeneID" id="98918316"/>
<keyword evidence="8" id="KW-1185">Reference proteome</keyword>
<feature type="transmembrane region" description="Helical" evidence="6">
    <location>
        <begin position="350"/>
        <end position="369"/>
    </location>
</feature>
<name>D4S038_9FIRM</name>
<comment type="caution">
    <text evidence="7">The sequence shown here is derived from an EMBL/GenBank/DDBJ whole genome shotgun (WGS) entry which is preliminary data.</text>
</comment>
<dbReference type="HOGENOM" id="CLU_029243_2_1_9"/>
<feature type="transmembrane region" description="Helical" evidence="6">
    <location>
        <begin position="317"/>
        <end position="338"/>
    </location>
</feature>
<reference evidence="7 8" key="1">
    <citation type="submission" date="2010-02" db="EMBL/GenBank/DDBJ databases">
        <authorList>
            <person name="Weinstock G."/>
            <person name="Sodergren E."/>
            <person name="Clifton S."/>
            <person name="Fulton L."/>
            <person name="Fulton B."/>
            <person name="Courtney L."/>
            <person name="Fronick C."/>
            <person name="Harrison M."/>
            <person name="Strong C."/>
            <person name="Farmer C."/>
            <person name="Delahaunty K."/>
            <person name="Markovic C."/>
            <person name="Hall O."/>
            <person name="Minx P."/>
            <person name="Tomlinson C."/>
            <person name="Mitreva M."/>
            <person name="Nelson J."/>
            <person name="Hou S."/>
            <person name="Wollam A."/>
            <person name="Pepin K.H."/>
            <person name="Johnson M."/>
            <person name="Bhonagiri V."/>
            <person name="Zhang X."/>
            <person name="Suruliraj S."/>
            <person name="Warren W."/>
            <person name="Chinwalla A."/>
            <person name="Mardis E.R."/>
            <person name="Wilson R.K."/>
        </authorList>
    </citation>
    <scope>NUCLEOTIDE SEQUENCE [LARGE SCALE GENOMIC DNA]</scope>
    <source>
        <strain evidence="7 8">DSM 2876</strain>
    </source>
</reference>
<accession>D4S038</accession>
<dbReference type="Proteomes" id="UP000006238">
    <property type="component" value="Unassembled WGS sequence"/>
</dbReference>
<evidence type="ECO:0000256" key="2">
    <source>
        <dbReference type="ARBA" id="ARBA00022692"/>
    </source>
</evidence>
<dbReference type="EMBL" id="ABWN01000030">
    <property type="protein sequence ID" value="EFF68186.1"/>
    <property type="molecule type" value="Genomic_DNA"/>
</dbReference>
<evidence type="ECO:0000256" key="3">
    <source>
        <dbReference type="ARBA" id="ARBA00022960"/>
    </source>
</evidence>
<dbReference type="GO" id="GO:0051301">
    <property type="term" value="P:cell division"/>
    <property type="evidence" value="ECO:0007669"/>
    <property type="project" value="InterPro"/>
</dbReference>
<dbReference type="eggNOG" id="COG0772">
    <property type="taxonomic scope" value="Bacteria"/>
</dbReference>
<feature type="transmembrane region" description="Helical" evidence="6">
    <location>
        <begin position="112"/>
        <end position="130"/>
    </location>
</feature>
<evidence type="ECO:0000313" key="7">
    <source>
        <dbReference type="EMBL" id="EFF68186.1"/>
    </source>
</evidence>
<feature type="transmembrane region" description="Helical" evidence="6">
    <location>
        <begin position="142"/>
        <end position="158"/>
    </location>
</feature>
<organism evidence="7 8">
    <name type="scientific">Eshraghiella crossota DSM 2876</name>
    <dbReference type="NCBI Taxonomy" id="511680"/>
    <lineage>
        <taxon>Bacteria</taxon>
        <taxon>Bacillati</taxon>
        <taxon>Bacillota</taxon>
        <taxon>Clostridia</taxon>
        <taxon>Lachnospirales</taxon>
        <taxon>Lachnospiraceae</taxon>
        <taxon>Eshraghiella</taxon>
    </lineage>
</organism>
<feature type="transmembrane region" description="Helical" evidence="6">
    <location>
        <begin position="189"/>
        <end position="207"/>
    </location>
</feature>
<sequence>MKKLKNIHFKLKYYNFRLIFFIISLTLLGIIVIGSAAPGQNYQMKQLIGMILGAIIMLALSVIDYRFLLNLHWIEYGVCVFLLILVLIPGVGKNVKGAQRWIPIGSDSGINIQPSEFAKILMILFWAWLYGKNQDNIKKWKNFLISSLFTLLEMGLIVKEPDLSTTILMLGLFFGVLFISGFSYKKFGIIFAIAVPILVGAIIYIQTPNQKLLRDYQLNRILSFINPDKYDDLRYQQDNAVLAIGSGELYGKGLYNDSSDSVKNGNYIAEPQTDFIFSIVGEEMGFVGSCIVLGLLLAITIECIITGVRALDMPGRIICFGMAALIALQTFINIGVVTEILPNTGIPLPFFSYGLSSLVTIYAGMGLVLSVRITKKTVLEETMNEYRFNRT</sequence>
<feature type="transmembrane region" description="Helical" evidence="6">
    <location>
        <begin position="46"/>
        <end position="66"/>
    </location>
</feature>
<evidence type="ECO:0000256" key="4">
    <source>
        <dbReference type="ARBA" id="ARBA00022989"/>
    </source>
</evidence>
<dbReference type="GO" id="GO:0032153">
    <property type="term" value="C:cell division site"/>
    <property type="evidence" value="ECO:0007669"/>
    <property type="project" value="TreeGrafter"/>
</dbReference>
<dbReference type="GO" id="GO:0008360">
    <property type="term" value="P:regulation of cell shape"/>
    <property type="evidence" value="ECO:0007669"/>
    <property type="project" value="UniProtKB-KW"/>
</dbReference>
<keyword evidence="5 6" id="KW-0472">Membrane</keyword>
<feature type="transmembrane region" description="Helical" evidence="6">
    <location>
        <begin position="284"/>
        <end position="305"/>
    </location>
</feature>
<dbReference type="Pfam" id="PF01098">
    <property type="entry name" value="FTSW_RODA_SPOVE"/>
    <property type="match status" value="1"/>
</dbReference>
<comment type="subcellular location">
    <subcellularLocation>
        <location evidence="1">Membrane</location>
        <topology evidence="1">Multi-pass membrane protein</topology>
    </subcellularLocation>
</comment>
<dbReference type="InterPro" id="IPR001182">
    <property type="entry name" value="FtsW/RodA"/>
</dbReference>
<gene>
    <name evidence="7" type="ORF">BUTYVIB_01454</name>
</gene>
<dbReference type="PANTHER" id="PTHR30474:SF1">
    <property type="entry name" value="PEPTIDOGLYCAN GLYCOSYLTRANSFERASE MRDB"/>
    <property type="match status" value="1"/>
</dbReference>
<dbReference type="GO" id="GO:0005886">
    <property type="term" value="C:plasma membrane"/>
    <property type="evidence" value="ECO:0007669"/>
    <property type="project" value="TreeGrafter"/>
</dbReference>
<feature type="transmembrane region" description="Helical" evidence="6">
    <location>
        <begin position="73"/>
        <end position="92"/>
    </location>
</feature>
<dbReference type="STRING" id="45851.BHV86_10465"/>
<proteinExistence type="predicted"/>